<evidence type="ECO:0000256" key="13">
    <source>
        <dbReference type="ARBA" id="ARBA00023125"/>
    </source>
</evidence>
<comment type="cofactor">
    <cofactor evidence="1">
        <name>Mg(2+)</name>
        <dbReference type="ChEBI" id="CHEBI:18420"/>
    </cofactor>
</comment>
<keyword evidence="9" id="KW-0269">Exonuclease</keyword>
<feature type="domain" description="XPG-I" evidence="20">
    <location>
        <begin position="136"/>
        <end position="203"/>
    </location>
</feature>
<evidence type="ECO:0000313" key="23">
    <source>
        <dbReference type="Proteomes" id="UP000029725"/>
    </source>
</evidence>
<dbReference type="GO" id="GO:0002376">
    <property type="term" value="P:immune system process"/>
    <property type="evidence" value="ECO:0007669"/>
    <property type="project" value="UniProtKB-KW"/>
</dbReference>
<dbReference type="FunFam" id="1.10.150.20:FF:000011">
    <property type="entry name" value="exonuclease 1"/>
    <property type="match status" value="1"/>
</dbReference>
<dbReference type="InterPro" id="IPR036279">
    <property type="entry name" value="5-3_exonuclease_C_sf"/>
</dbReference>
<dbReference type="GO" id="GO:0046872">
    <property type="term" value="F:metal ion binding"/>
    <property type="evidence" value="ECO:0007669"/>
    <property type="project" value="UniProtKB-KW"/>
</dbReference>
<name>A0A098VTB0_9MICR</name>
<evidence type="ECO:0000256" key="7">
    <source>
        <dbReference type="ARBA" id="ARBA00022763"/>
    </source>
</evidence>
<dbReference type="PANTHER" id="PTHR11081:SF65">
    <property type="entry name" value="DNA DAMAGE-INDUCIBLE PROTEIN DIN7-RELATED"/>
    <property type="match status" value="1"/>
</dbReference>
<evidence type="ECO:0000256" key="2">
    <source>
        <dbReference type="ARBA" id="ARBA00004123"/>
    </source>
</evidence>
<gene>
    <name evidence="22" type="ORF">DI09_19p90</name>
</gene>
<evidence type="ECO:0000256" key="11">
    <source>
        <dbReference type="ARBA" id="ARBA00022859"/>
    </source>
</evidence>
<dbReference type="GO" id="GO:0003677">
    <property type="term" value="F:DNA binding"/>
    <property type="evidence" value="ECO:0007669"/>
    <property type="project" value="UniProtKB-KW"/>
</dbReference>
<comment type="subcellular location">
    <subcellularLocation>
        <location evidence="2">Nucleus</location>
    </subcellularLocation>
</comment>
<evidence type="ECO:0000256" key="14">
    <source>
        <dbReference type="ARBA" id="ARBA00023204"/>
    </source>
</evidence>
<sequence length="485" mass="53539">MGISGLLPLLKPITKKTHLRDFSGKTVAIDGYSWIHKGVYGSGLAIFEGKDVSSHVTYCIKRLSMFLDAGVTPIFVFDGGPLPMKAGQEAERKSEEARKVVTRALKSKDRRMAWEYANRCIDVTPEMVAQLTVELQARKIAYIVAPYEADAQMAFLVKNGFADAVVSEDSDMLLFGCPQLGADGTGDLIQLEDIAKVASFKGFSHLQFRQTCILSGCDYLASLPKVGMGTAIRLMQTNRSIDAIFKALRSPTSNYDEQAIEAYIKGFILADLTFSHQRVWDPCKQSIVTLEPIGAALSASSWIPQDLANILCTNDAEFVPSSFEEWPFPVRRLEFLGPPITDPKIASGIALGAICPITKKTLNILPAPTEAHVFGVQVLKEPLEKKKPTKLPWLTRLSLKPAISIMKNEAIDKRNLDTGNSDKENMLLQPEFVEAQSPVSKHHNFNAADKAVPTAPEGEVKRRRISPYFENRRKASLSIEPQLSD</sequence>
<evidence type="ECO:0000259" key="21">
    <source>
        <dbReference type="SMART" id="SM00485"/>
    </source>
</evidence>
<dbReference type="SMART" id="SM00485">
    <property type="entry name" value="XPGN"/>
    <property type="match status" value="1"/>
</dbReference>
<dbReference type="Pfam" id="PF00867">
    <property type="entry name" value="XPG_I"/>
    <property type="match status" value="1"/>
</dbReference>
<comment type="subunit">
    <text evidence="18">Interacts with the MLH1-PMS2 heterodimer via MLH1. Interacts with MSH3. Interacts with the MSH2-MSH6 heterodimer via MSH2, and this interaction may increase the processivity of the 5'-&gt;3' exonuclease activity. Interacts with PCNA, and this interaction may both stimulate the cryptic 3'-&gt;5' exonuclease activity and suppress the 5'-&gt;3' exonuclease activity. Interacts with WRN, and this interaction stimulates both the 5'-&gt;3' exonuclease activity and cleavage of 5'-overhanging flap structures. Interacts with RECQL/RECQ1, and this interaction stimulates cleavage of 5'-overhanging flap structures. Interacts with DNA helicase ZGRF1; the interaction is increased following DNA damage induction.</text>
</comment>
<dbReference type="SUPFAM" id="SSF47807">
    <property type="entry name" value="5' to 3' exonuclease, C-terminal subdomain"/>
    <property type="match status" value="1"/>
</dbReference>
<dbReference type="GO" id="GO:0006281">
    <property type="term" value="P:DNA repair"/>
    <property type="evidence" value="ECO:0007669"/>
    <property type="project" value="UniProtKB-KW"/>
</dbReference>
<evidence type="ECO:0000256" key="10">
    <source>
        <dbReference type="ARBA" id="ARBA00022842"/>
    </source>
</evidence>
<proteinExistence type="predicted"/>
<dbReference type="PANTHER" id="PTHR11081">
    <property type="entry name" value="FLAP ENDONUCLEASE FAMILY MEMBER"/>
    <property type="match status" value="1"/>
</dbReference>
<dbReference type="Pfam" id="PF00752">
    <property type="entry name" value="XPG_N"/>
    <property type="match status" value="1"/>
</dbReference>
<dbReference type="EMBL" id="JMKJ01000110">
    <property type="protein sequence ID" value="KGG52227.1"/>
    <property type="molecule type" value="Genomic_DNA"/>
</dbReference>
<keyword evidence="23" id="KW-1185">Reference proteome</keyword>
<evidence type="ECO:0000256" key="5">
    <source>
        <dbReference type="ARBA" id="ARBA00022723"/>
    </source>
</evidence>
<dbReference type="SMART" id="SM00484">
    <property type="entry name" value="XPGI"/>
    <property type="match status" value="1"/>
</dbReference>
<dbReference type="InterPro" id="IPR019974">
    <property type="entry name" value="XPG_CS"/>
</dbReference>
<keyword evidence="5" id="KW-0479">Metal-binding</keyword>
<dbReference type="GO" id="GO:0004527">
    <property type="term" value="F:exonuclease activity"/>
    <property type="evidence" value="ECO:0007669"/>
    <property type="project" value="UniProtKB-KW"/>
</dbReference>
<dbReference type="GO" id="GO:0005634">
    <property type="term" value="C:nucleus"/>
    <property type="evidence" value="ECO:0007669"/>
    <property type="project" value="UniProtKB-SubCell"/>
</dbReference>
<dbReference type="VEuPathDB" id="MicrosporidiaDB:DI09_19p90"/>
<dbReference type="PRINTS" id="PR00853">
    <property type="entry name" value="XPGRADSUPER"/>
</dbReference>
<evidence type="ECO:0000256" key="9">
    <source>
        <dbReference type="ARBA" id="ARBA00022839"/>
    </source>
</evidence>
<evidence type="ECO:0000256" key="1">
    <source>
        <dbReference type="ARBA" id="ARBA00001946"/>
    </source>
</evidence>
<keyword evidence="7" id="KW-0227">DNA damage</keyword>
<comment type="caution">
    <text evidence="22">The sequence shown here is derived from an EMBL/GenBank/DDBJ whole genome shotgun (WGS) entry which is preliminary data.</text>
</comment>
<dbReference type="GO" id="GO:0017108">
    <property type="term" value="F:5'-flap endonuclease activity"/>
    <property type="evidence" value="ECO:0007669"/>
    <property type="project" value="TreeGrafter"/>
</dbReference>
<keyword evidence="6" id="KW-0255">Endonuclease</keyword>
<feature type="domain" description="XPG N-terminal" evidence="21">
    <location>
        <begin position="1"/>
        <end position="99"/>
    </location>
</feature>
<dbReference type="Gene3D" id="1.10.150.20">
    <property type="entry name" value="5' to 3' exonuclease, C-terminal subdomain"/>
    <property type="match status" value="1"/>
</dbReference>
<reference evidence="22 23" key="1">
    <citation type="submission" date="2014-04" db="EMBL/GenBank/DDBJ databases">
        <title>A new species of microsporidia sheds light on the evolution of extreme parasitism.</title>
        <authorList>
            <person name="Haag K.L."/>
            <person name="James T.Y."/>
            <person name="Larsson R."/>
            <person name="Schaer T.M."/>
            <person name="Refardt D."/>
            <person name="Pombert J.-F."/>
            <person name="Ebert D."/>
        </authorList>
    </citation>
    <scope>NUCLEOTIDE SEQUENCE [LARGE SCALE GENOMIC DNA]</scope>
    <source>
        <strain evidence="22 23">UGP3</strain>
        <tissue evidence="22">Spores</tissue>
    </source>
</reference>
<dbReference type="HOGENOM" id="CLU_008978_5_3_1"/>
<dbReference type="CDD" id="cd09857">
    <property type="entry name" value="PIN_EXO1"/>
    <property type="match status" value="1"/>
</dbReference>
<dbReference type="GO" id="GO:0051321">
    <property type="term" value="P:meiotic cell cycle"/>
    <property type="evidence" value="ECO:0007669"/>
    <property type="project" value="UniProtKB-KW"/>
</dbReference>
<accession>A0A098VTB0</accession>
<organism evidence="22 23">
    <name type="scientific">Mitosporidium daphniae</name>
    <dbReference type="NCBI Taxonomy" id="1485682"/>
    <lineage>
        <taxon>Eukaryota</taxon>
        <taxon>Fungi</taxon>
        <taxon>Fungi incertae sedis</taxon>
        <taxon>Microsporidia</taxon>
        <taxon>Mitosporidium</taxon>
    </lineage>
</organism>
<dbReference type="FunFam" id="3.40.50.1010:FF:000111">
    <property type="entry name" value="Exonuclease 1"/>
    <property type="match status" value="1"/>
</dbReference>
<dbReference type="AlphaFoldDB" id="A0A098VTB0"/>
<dbReference type="SUPFAM" id="SSF88723">
    <property type="entry name" value="PIN domain-like"/>
    <property type="match status" value="1"/>
</dbReference>
<dbReference type="Gene3D" id="3.40.50.1010">
    <property type="entry name" value="5'-nuclease"/>
    <property type="match status" value="1"/>
</dbReference>
<keyword evidence="4" id="KW-0540">Nuclease</keyword>
<dbReference type="InterPro" id="IPR008918">
    <property type="entry name" value="HhH2"/>
</dbReference>
<evidence type="ECO:0000256" key="15">
    <source>
        <dbReference type="ARBA" id="ARBA00023242"/>
    </source>
</evidence>
<keyword evidence="14" id="KW-0234">DNA repair</keyword>
<evidence type="ECO:0000256" key="6">
    <source>
        <dbReference type="ARBA" id="ARBA00022759"/>
    </source>
</evidence>
<evidence type="ECO:0000256" key="3">
    <source>
        <dbReference type="ARBA" id="ARBA00022553"/>
    </source>
</evidence>
<feature type="region of interest" description="Disordered" evidence="19">
    <location>
        <begin position="445"/>
        <end position="467"/>
    </location>
</feature>
<keyword evidence="11" id="KW-0391">Immunity</keyword>
<evidence type="ECO:0000313" key="22">
    <source>
        <dbReference type="EMBL" id="KGG52227.1"/>
    </source>
</evidence>
<dbReference type="InterPro" id="IPR006085">
    <property type="entry name" value="XPG_DNA_repair_N"/>
</dbReference>
<keyword evidence="15" id="KW-0539">Nucleus</keyword>
<evidence type="ECO:0000256" key="12">
    <source>
        <dbReference type="ARBA" id="ARBA00022990"/>
    </source>
</evidence>
<keyword evidence="3" id="KW-0597">Phosphoprotein</keyword>
<evidence type="ECO:0000256" key="4">
    <source>
        <dbReference type="ARBA" id="ARBA00022722"/>
    </source>
</evidence>
<keyword evidence="8" id="KW-0378">Hydrolase</keyword>
<dbReference type="SMART" id="SM00279">
    <property type="entry name" value="HhH2"/>
    <property type="match status" value="1"/>
</dbReference>
<evidence type="ECO:0000256" key="16">
    <source>
        <dbReference type="ARBA" id="ARBA00023254"/>
    </source>
</evidence>
<dbReference type="PROSITE" id="PS00841">
    <property type="entry name" value="XPG_1"/>
    <property type="match status" value="1"/>
</dbReference>
<dbReference type="Proteomes" id="UP000029725">
    <property type="component" value="Unassembled WGS sequence"/>
</dbReference>
<keyword evidence="16" id="KW-0469">Meiosis</keyword>
<evidence type="ECO:0000256" key="8">
    <source>
        <dbReference type="ARBA" id="ARBA00022801"/>
    </source>
</evidence>
<evidence type="ECO:0000259" key="20">
    <source>
        <dbReference type="SMART" id="SM00484"/>
    </source>
</evidence>
<dbReference type="InterPro" id="IPR006086">
    <property type="entry name" value="XPG-I_dom"/>
</dbReference>
<keyword evidence="12" id="KW-0007">Acetylation</keyword>
<keyword evidence="13" id="KW-0238">DNA-binding</keyword>
<comment type="function">
    <text evidence="17">5'-&gt;3' double-stranded DNA exonuclease which may also possess a cryptic 3'-&gt;5' double-stranded DNA exonuclease activity. Functions in DNA mismatch repair (MMR) to excise mismatch-containing DNA tracts directed by strand breaks located either 5' or 3' to the mismatch. Also exhibits endonuclease activity against 5'-overhanging flap structures similar to those generated by displacement synthesis when DNA polymerase encounters the 5'-end of a downstream Okazaki fragment. Required for somatic hypermutation (SHM) and class switch recombination (CSR) of immunoglobulin genes. Essential for male and female meiosis.</text>
</comment>
<keyword evidence="10" id="KW-0460">Magnesium</keyword>
<dbReference type="GeneID" id="25258895"/>
<dbReference type="InterPro" id="IPR029060">
    <property type="entry name" value="PIN-like_dom_sf"/>
</dbReference>
<dbReference type="RefSeq" id="XP_013238692.1">
    <property type="nucleotide sequence ID" value="XM_013383238.1"/>
</dbReference>
<evidence type="ECO:0000256" key="18">
    <source>
        <dbReference type="ARBA" id="ARBA00064664"/>
    </source>
</evidence>
<evidence type="ECO:0000256" key="17">
    <source>
        <dbReference type="ARBA" id="ARBA00057694"/>
    </source>
</evidence>
<dbReference type="InterPro" id="IPR006084">
    <property type="entry name" value="XPG/Rad2"/>
</dbReference>
<dbReference type="OrthoDB" id="26491at2759"/>
<protein>
    <submittedName>
        <fullName evidence="22">Uncharacterized protein</fullName>
    </submittedName>
</protein>
<evidence type="ECO:0000256" key="19">
    <source>
        <dbReference type="SAM" id="MobiDB-lite"/>
    </source>
</evidence>
<dbReference type="InterPro" id="IPR044752">
    <property type="entry name" value="PIN-like_EXO1"/>
</dbReference>